<comment type="similarity">
    <text evidence="2">Belongs to the microviridae F protein family.</text>
</comment>
<dbReference type="GO" id="GO:0039615">
    <property type="term" value="C:T=1 icosahedral viral capsid"/>
    <property type="evidence" value="ECO:0007669"/>
    <property type="project" value="UniProtKB-KW"/>
</dbReference>
<evidence type="ECO:0000256" key="1">
    <source>
        <dbReference type="ARBA" id="ARBA00004328"/>
    </source>
</evidence>
<keyword evidence="4" id="KW-0167">Capsid protein</keyword>
<evidence type="ECO:0000256" key="3">
    <source>
        <dbReference type="ARBA" id="ARBA00022431"/>
    </source>
</evidence>
<dbReference type="Pfam" id="PF02305">
    <property type="entry name" value="Phage_F"/>
    <property type="match status" value="2"/>
</dbReference>
<dbReference type="SUPFAM" id="SSF88645">
    <property type="entry name" value="ssDNA viruses"/>
    <property type="match status" value="2"/>
</dbReference>
<evidence type="ECO:0000256" key="4">
    <source>
        <dbReference type="ARBA" id="ARBA00022561"/>
    </source>
</evidence>
<reference evidence="6" key="1">
    <citation type="journal article" date="2021" name="Proc. Natl. Acad. Sci. U.S.A.">
        <title>A Catalog of Tens of Thousands of Viruses from Human Metagenomes Reveals Hidden Associations with Chronic Diseases.</title>
        <authorList>
            <person name="Tisza M.J."/>
            <person name="Buck C.B."/>
        </authorList>
    </citation>
    <scope>NUCLEOTIDE SEQUENCE</scope>
    <source>
        <strain evidence="6">CtRE65</strain>
    </source>
</reference>
<evidence type="ECO:0000313" key="6">
    <source>
        <dbReference type="EMBL" id="DAE25549.1"/>
    </source>
</evidence>
<dbReference type="EMBL" id="BK057811">
    <property type="protein sequence ID" value="DAE25549.1"/>
    <property type="molecule type" value="Genomic_DNA"/>
</dbReference>
<dbReference type="InterPro" id="IPR003514">
    <property type="entry name" value="Microviridae_protein_F"/>
</dbReference>
<name>A0A8S5R3J8_9VIRU</name>
<proteinExistence type="inferred from homology"/>
<keyword evidence="5" id="KW-0946">Virion</keyword>
<sequence length="783" mass="87333">MANVFNKIGDVKNDVKRNSFDWSHDNNFTTDLGRITPVFTELVPPNSSIRIKPEFGLRFMPMMFPIQTKMKAYLSFFKVPLRTLWKDYMDFISSENTEEFVPPYMNFKASDIEEGGALKPSGLGDYFGIPSLDMSFGYLPQGSISSVQTAPESMSKPGSNRGLVFNAGLQENYYKGGNLTFALNRNECTIQNAYESDGSCITFPIPLPDSRNYWRFQPLGSFNLSYTGNPHGEPFVAVMKGVAKFGLSGGSARPLNPMAYLKKCQSARIVYSTSPGNVVSNFDPQPFTSIGIDSFNNPYSVDESTQTMTVTFNIRLTFSASTETPQVTFGFVCPPVSPLVKVDESTTLKLVDFSFDFVRFTPITQDSPISPYYGAFNSSKDAIKISAYPFRAYEAIYNAYIRNTRNNPFLLNGKRTYNRWITSEEGGADSSTPTSLMYANWQSDAYTTALTSPQQGIAPLVGLTTYESSTVNEAGHEVTVVNTAIVDEDGNAFKVDFESNGEALKGVNYTPLKAGEAVNMQSLVSPVTSGISINDFRNVNAYQRYLELNQFRGFSYKEIIEGRFDVNVRYDALNMPEYLGGITRDIIVNPITQTVETVDTGAYVGSLGSQAGLATCFGNSDGSISVFCDEESVVMGVMYVMPMPVYDSVLPKWLTYRERLDSFNPEFDHIGYQPIYLRELSPLQAYSEGKSLDTVFGYQRPWYEYVQKNDRAHGLFLSSLRNFIMFRSFENAPELGKEFTVMQPGSVNNVFSVTEVSDKILGQIHFNCTAQLPISRVVVPRLE</sequence>
<keyword evidence="3" id="KW-1140">T=1 icosahedral capsid protein</keyword>
<dbReference type="InterPro" id="IPR016184">
    <property type="entry name" value="Capsid/spike_ssDNA_virus"/>
</dbReference>
<dbReference type="GO" id="GO:0005198">
    <property type="term" value="F:structural molecule activity"/>
    <property type="evidence" value="ECO:0007669"/>
    <property type="project" value="InterPro"/>
</dbReference>
<comment type="subcellular location">
    <subcellularLocation>
        <location evidence="1">Virion</location>
    </subcellularLocation>
</comment>
<organism evidence="6">
    <name type="scientific">Microviridae sp. ctRE65</name>
    <dbReference type="NCBI Taxonomy" id="2824997"/>
    <lineage>
        <taxon>Viruses</taxon>
        <taxon>Monodnaviria</taxon>
        <taxon>Sangervirae</taxon>
        <taxon>Phixviricota</taxon>
        <taxon>Malgrandaviricetes</taxon>
        <taxon>Petitvirales</taxon>
        <taxon>Microviridae</taxon>
    </lineage>
</organism>
<dbReference type="Gene3D" id="2.60.169.10">
    <property type="entry name" value="Microviridae F protein"/>
    <property type="match status" value="2"/>
</dbReference>
<protein>
    <submittedName>
        <fullName evidence="6">Major capsid protein</fullName>
    </submittedName>
</protein>
<accession>A0A8S5R3J8</accession>
<evidence type="ECO:0000256" key="2">
    <source>
        <dbReference type="ARBA" id="ARBA00009963"/>
    </source>
</evidence>
<evidence type="ECO:0000256" key="5">
    <source>
        <dbReference type="ARBA" id="ARBA00022844"/>
    </source>
</evidence>
<dbReference type="InterPro" id="IPR037002">
    <property type="entry name" value="Microviridae_protein_F_sf"/>
</dbReference>